<accession>A0A9Q1L5V5</accession>
<organism evidence="3 4">
    <name type="scientific">Anisodus acutangulus</name>
    <dbReference type="NCBI Taxonomy" id="402998"/>
    <lineage>
        <taxon>Eukaryota</taxon>
        <taxon>Viridiplantae</taxon>
        <taxon>Streptophyta</taxon>
        <taxon>Embryophyta</taxon>
        <taxon>Tracheophyta</taxon>
        <taxon>Spermatophyta</taxon>
        <taxon>Magnoliopsida</taxon>
        <taxon>eudicotyledons</taxon>
        <taxon>Gunneridae</taxon>
        <taxon>Pentapetalae</taxon>
        <taxon>asterids</taxon>
        <taxon>lamiids</taxon>
        <taxon>Solanales</taxon>
        <taxon>Solanaceae</taxon>
        <taxon>Solanoideae</taxon>
        <taxon>Hyoscyameae</taxon>
        <taxon>Anisodus</taxon>
    </lineage>
</organism>
<feature type="compositionally biased region" description="Basic residues" evidence="1">
    <location>
        <begin position="1"/>
        <end position="10"/>
    </location>
</feature>
<dbReference type="Proteomes" id="UP001152561">
    <property type="component" value="Unassembled WGS sequence"/>
</dbReference>
<keyword evidence="4" id="KW-1185">Reference proteome</keyword>
<dbReference type="PANTHER" id="PTHR33624:SF31">
    <property type="entry name" value="SIGMA FACTOR BINDING PROTEIN 1, CHLOROPLASTIC-LIKE"/>
    <property type="match status" value="1"/>
</dbReference>
<evidence type="ECO:0000313" key="3">
    <source>
        <dbReference type="EMBL" id="KAJ8529339.1"/>
    </source>
</evidence>
<evidence type="ECO:0000259" key="2">
    <source>
        <dbReference type="Pfam" id="PF05678"/>
    </source>
</evidence>
<gene>
    <name evidence="3" type="ORF">K7X08_036174</name>
</gene>
<dbReference type="EMBL" id="JAJAGQ010000022">
    <property type="protein sequence ID" value="KAJ8529339.1"/>
    <property type="molecule type" value="Genomic_DNA"/>
</dbReference>
<feature type="domain" description="VQ" evidence="2">
    <location>
        <begin position="27"/>
        <end position="53"/>
    </location>
</feature>
<dbReference type="OrthoDB" id="1725273at2759"/>
<feature type="region of interest" description="Disordered" evidence="1">
    <location>
        <begin position="73"/>
        <end position="109"/>
    </location>
</feature>
<sequence length="169" mass="19067">MKCKNNKKQRKRDDHNSKKSNVKIVYISTPMKVQTSASRFRSLVQELTGRDSDIARIMETNWVTEFEDINHGREGVNELPAKSSSPSPSSTSSLLPVKSSDSSPISSESNYFVEPNFDDLFNSQMEDRFLSLLASSNYLPPSSSDYSAEIDQTRTVDFYLKNPSNQVLV</sequence>
<evidence type="ECO:0000313" key="4">
    <source>
        <dbReference type="Proteomes" id="UP001152561"/>
    </source>
</evidence>
<dbReference type="Pfam" id="PF05678">
    <property type="entry name" value="VQ"/>
    <property type="match status" value="1"/>
</dbReference>
<feature type="compositionally biased region" description="Low complexity" evidence="1">
    <location>
        <begin position="79"/>
        <end position="109"/>
    </location>
</feature>
<dbReference type="AlphaFoldDB" id="A0A9Q1L5V5"/>
<protein>
    <recommendedName>
        <fullName evidence="2">VQ domain-containing protein</fullName>
    </recommendedName>
</protein>
<dbReference type="PANTHER" id="PTHR33624">
    <property type="entry name" value="SIGMA FACTOR BINDING PROTEIN 1, CHLOROPLASTIC"/>
    <property type="match status" value="1"/>
</dbReference>
<proteinExistence type="predicted"/>
<evidence type="ECO:0000256" key="1">
    <source>
        <dbReference type="SAM" id="MobiDB-lite"/>
    </source>
</evidence>
<dbReference type="InterPro" id="IPR008889">
    <property type="entry name" value="VQ"/>
</dbReference>
<reference evidence="4" key="1">
    <citation type="journal article" date="2023" name="Proc. Natl. Acad. Sci. U.S.A.">
        <title>Genomic and structural basis for evolution of tropane alkaloid biosynthesis.</title>
        <authorList>
            <person name="Wanga Y.-J."/>
            <person name="Taina T."/>
            <person name="Yua J.-Y."/>
            <person name="Lia J."/>
            <person name="Xua B."/>
            <person name="Chenc J."/>
            <person name="D'Auriad J.C."/>
            <person name="Huanga J.-P."/>
            <person name="Huanga S.-X."/>
        </authorList>
    </citation>
    <scope>NUCLEOTIDE SEQUENCE [LARGE SCALE GENOMIC DNA]</scope>
    <source>
        <strain evidence="4">cv. KIB-2019</strain>
    </source>
</reference>
<comment type="caution">
    <text evidence="3">The sequence shown here is derived from an EMBL/GenBank/DDBJ whole genome shotgun (WGS) entry which is preliminary data.</text>
</comment>
<feature type="region of interest" description="Disordered" evidence="1">
    <location>
        <begin position="1"/>
        <end position="23"/>
    </location>
</feature>
<dbReference type="InterPro" id="IPR039335">
    <property type="entry name" value="SIB1/2"/>
</dbReference>
<name>A0A9Q1L5V5_9SOLA</name>